<evidence type="ECO:0000256" key="1">
    <source>
        <dbReference type="ARBA" id="ARBA00022691"/>
    </source>
</evidence>
<dbReference type="InParanoid" id="A0A482X352"/>
<dbReference type="SMR" id="A0A482X352"/>
<accession>A0A482X352</accession>
<reference evidence="3 4" key="1">
    <citation type="journal article" date="2017" name="Gigascience">
        <title>Genome sequence of the small brown planthopper, Laodelphax striatellus.</title>
        <authorList>
            <person name="Zhu J."/>
            <person name="Jiang F."/>
            <person name="Wang X."/>
            <person name="Yang P."/>
            <person name="Bao Y."/>
            <person name="Zhao W."/>
            <person name="Wang W."/>
            <person name="Lu H."/>
            <person name="Wang Q."/>
            <person name="Cui N."/>
            <person name="Li J."/>
            <person name="Chen X."/>
            <person name="Luo L."/>
            <person name="Yu J."/>
            <person name="Kang L."/>
            <person name="Cui F."/>
        </authorList>
    </citation>
    <scope>NUCLEOTIDE SEQUENCE [LARGE SCALE GENOMIC DNA]</scope>
    <source>
        <strain evidence="3">Lst14</strain>
    </source>
</reference>
<dbReference type="GO" id="GO:0006355">
    <property type="term" value="P:regulation of DNA-templated transcription"/>
    <property type="evidence" value="ECO:0007669"/>
    <property type="project" value="TreeGrafter"/>
</dbReference>
<proteinExistence type="predicted"/>
<dbReference type="EMBL" id="QKKF02019350">
    <property type="protein sequence ID" value="RZF40153.1"/>
    <property type="molecule type" value="Genomic_DNA"/>
</dbReference>
<name>A0A482X352_LAOST</name>
<dbReference type="Gene3D" id="2.70.160.11">
    <property type="entry name" value="Hnrnp arginine n-methyltransferase1"/>
    <property type="match status" value="1"/>
</dbReference>
<protein>
    <recommendedName>
        <fullName evidence="2">PRMT5 oligomerisation domain-containing protein</fullName>
    </recommendedName>
</protein>
<dbReference type="PANTHER" id="PTHR10738">
    <property type="entry name" value="PROTEIN ARGININE N-METHYLTRANSFERASE 5"/>
    <property type="match status" value="1"/>
</dbReference>
<dbReference type="Proteomes" id="UP000291343">
    <property type="component" value="Unassembled WGS sequence"/>
</dbReference>
<dbReference type="GO" id="GO:0005634">
    <property type="term" value="C:nucleus"/>
    <property type="evidence" value="ECO:0007669"/>
    <property type="project" value="TreeGrafter"/>
</dbReference>
<organism evidence="3 4">
    <name type="scientific">Laodelphax striatellus</name>
    <name type="common">Small brown planthopper</name>
    <name type="synonym">Delphax striatella</name>
    <dbReference type="NCBI Taxonomy" id="195883"/>
    <lineage>
        <taxon>Eukaryota</taxon>
        <taxon>Metazoa</taxon>
        <taxon>Ecdysozoa</taxon>
        <taxon>Arthropoda</taxon>
        <taxon>Hexapoda</taxon>
        <taxon>Insecta</taxon>
        <taxon>Pterygota</taxon>
        <taxon>Neoptera</taxon>
        <taxon>Paraneoptera</taxon>
        <taxon>Hemiptera</taxon>
        <taxon>Auchenorrhyncha</taxon>
        <taxon>Fulgoroidea</taxon>
        <taxon>Delphacidae</taxon>
        <taxon>Criomorphinae</taxon>
        <taxon>Laodelphax</taxon>
    </lineage>
</organism>
<dbReference type="STRING" id="195883.A0A482X352"/>
<dbReference type="GO" id="GO:0016274">
    <property type="term" value="F:protein-arginine N-methyltransferase activity"/>
    <property type="evidence" value="ECO:0007669"/>
    <property type="project" value="InterPro"/>
</dbReference>
<dbReference type="InterPro" id="IPR035248">
    <property type="entry name" value="PRMT5_C"/>
</dbReference>
<comment type="caution">
    <text evidence="3">The sequence shown here is derived from an EMBL/GenBank/DDBJ whole genome shotgun (WGS) entry which is preliminary data.</text>
</comment>
<dbReference type="GO" id="GO:0005829">
    <property type="term" value="C:cytosol"/>
    <property type="evidence" value="ECO:0007669"/>
    <property type="project" value="TreeGrafter"/>
</dbReference>
<feature type="domain" description="PRMT5 oligomerisation" evidence="2">
    <location>
        <begin position="10"/>
        <end position="67"/>
    </location>
</feature>
<evidence type="ECO:0000259" key="2">
    <source>
        <dbReference type="Pfam" id="PF17286"/>
    </source>
</evidence>
<dbReference type="PANTHER" id="PTHR10738:SF0">
    <property type="entry name" value="PROTEIN ARGININE N-METHYLTRANSFERASE 5"/>
    <property type="match status" value="1"/>
</dbReference>
<dbReference type="Pfam" id="PF17286">
    <property type="entry name" value="PRMT5_C"/>
    <property type="match status" value="1"/>
</dbReference>
<evidence type="ECO:0000313" key="4">
    <source>
        <dbReference type="Proteomes" id="UP000291343"/>
    </source>
</evidence>
<dbReference type="OrthoDB" id="1368803at2759"/>
<keyword evidence="4" id="KW-1185">Reference proteome</keyword>
<dbReference type="AlphaFoldDB" id="A0A482X352"/>
<sequence>MDDAISIPCSYTSYLSPQQSMRLYNEVRGGNELVKELSRFEMPYVVHQKNRFIIGEPQPLFTFHHPITGT</sequence>
<dbReference type="InterPro" id="IPR025799">
    <property type="entry name" value="Arg_MeTrfase"/>
</dbReference>
<keyword evidence="1" id="KW-0949">S-adenosyl-L-methionine</keyword>
<gene>
    <name evidence="3" type="ORF">LSTR_LSTR010105</name>
</gene>
<evidence type="ECO:0000313" key="3">
    <source>
        <dbReference type="EMBL" id="RZF40153.1"/>
    </source>
</evidence>